<protein>
    <recommendedName>
        <fullName evidence="3">Serine protease</fullName>
    </recommendedName>
</protein>
<dbReference type="OrthoDB" id="5328014at2"/>
<dbReference type="EMBL" id="JRPL02000004">
    <property type="protein sequence ID" value="TLD84124.1"/>
    <property type="molecule type" value="Genomic_DNA"/>
</dbReference>
<organism evidence="1 2">
    <name type="scientific">Helicobacter trogontum</name>
    <dbReference type="NCBI Taxonomy" id="50960"/>
    <lineage>
        <taxon>Bacteria</taxon>
        <taxon>Pseudomonadati</taxon>
        <taxon>Campylobacterota</taxon>
        <taxon>Epsilonproteobacteria</taxon>
        <taxon>Campylobacterales</taxon>
        <taxon>Helicobacteraceae</taxon>
        <taxon>Helicobacter</taxon>
    </lineage>
</organism>
<evidence type="ECO:0000313" key="2">
    <source>
        <dbReference type="Proteomes" id="UP000029878"/>
    </source>
</evidence>
<dbReference type="Proteomes" id="UP000029878">
    <property type="component" value="Unassembled WGS sequence"/>
</dbReference>
<dbReference type="AlphaFoldDB" id="A0A4U8SDD5"/>
<evidence type="ECO:0008006" key="3">
    <source>
        <dbReference type="Google" id="ProtNLM"/>
    </source>
</evidence>
<sequence>MSLLFSRFKLFIPFFILSCSIFVLPLYADGFADCNDLYGCMDNNAIATPTNKANAYEGKSGNTSKATIHTNKSNVRNQQGGFLASGAMPILGARKGSFLYSVALLTALFDNGVQKQGYGILLKDGYILAAADLMNEDGAYLRSVMAKMQDDSSKSLMCFAMLRLRATDSKLSLLRAENYTDIYCNTREESFYHQRINLHYFTPIYKGMLKNTILSRSDTVLFPFVTENNALFYKSSSIANIQKHSAIHGLPLFNSSGHFVGFLYNMSEPKKRNVVVSSDEVRDFVCDIAKRKLLPTSDLTRACIKNSAAIK</sequence>
<comment type="caution">
    <text evidence="1">The sequence shown here is derived from an EMBL/GenBank/DDBJ whole genome shotgun (WGS) entry which is preliminary data.</text>
</comment>
<accession>A0A4U8SDD5</accession>
<evidence type="ECO:0000313" key="1">
    <source>
        <dbReference type="EMBL" id="TLD84124.1"/>
    </source>
</evidence>
<name>A0A4U8SDD5_9HELI</name>
<dbReference type="RefSeq" id="WP_034346777.1">
    <property type="nucleotide sequence ID" value="NZ_FZNG01000027.1"/>
</dbReference>
<proteinExistence type="predicted"/>
<reference evidence="1 2" key="1">
    <citation type="journal article" date="2014" name="Genome Announc.">
        <title>Draft genome sequences of eight enterohepatic helicobacter species isolated from both laboratory and wild rodents.</title>
        <authorList>
            <person name="Sheh A."/>
            <person name="Shen Z."/>
            <person name="Fox J.G."/>
        </authorList>
    </citation>
    <scope>NUCLEOTIDE SEQUENCE [LARGE SCALE GENOMIC DNA]</scope>
    <source>
        <strain evidence="1 2">ATCC 700114</strain>
    </source>
</reference>
<gene>
    <name evidence="1" type="ORF">LS81_002655</name>
</gene>